<evidence type="ECO:0000313" key="2">
    <source>
        <dbReference type="Proteomes" id="UP000582981"/>
    </source>
</evidence>
<dbReference type="RefSeq" id="WP_177144613.1">
    <property type="nucleotide sequence ID" value="NZ_JACAPU010000018.1"/>
</dbReference>
<proteinExistence type="predicted"/>
<name>A0A7Y7WF37_9PSED</name>
<dbReference type="Proteomes" id="UP000582981">
    <property type="component" value="Unassembled WGS sequence"/>
</dbReference>
<comment type="caution">
    <text evidence="1">The sequence shown here is derived from an EMBL/GenBank/DDBJ whole genome shotgun (WGS) entry which is preliminary data.</text>
</comment>
<organism evidence="1 2">
    <name type="scientific">Pseudomonas gingeri</name>
    <dbReference type="NCBI Taxonomy" id="117681"/>
    <lineage>
        <taxon>Bacteria</taxon>
        <taxon>Pseudomonadati</taxon>
        <taxon>Pseudomonadota</taxon>
        <taxon>Gammaproteobacteria</taxon>
        <taxon>Pseudomonadales</taxon>
        <taxon>Pseudomonadaceae</taxon>
        <taxon>Pseudomonas</taxon>
    </lineage>
</organism>
<dbReference type="EMBL" id="JACAPU010000018">
    <property type="protein sequence ID" value="NWB48242.1"/>
    <property type="molecule type" value="Genomic_DNA"/>
</dbReference>
<reference evidence="1 2" key="1">
    <citation type="submission" date="2020-04" db="EMBL/GenBank/DDBJ databases">
        <title>Molecular characterization of pseudomonads from Agaricus bisporus reveal novel blotch 2 pathogens in Western Europe.</title>
        <authorList>
            <person name="Taparia T."/>
            <person name="Krijger M."/>
            <person name="Haynes E."/>
            <person name="Elpinstone J.G."/>
            <person name="Noble R."/>
            <person name="Van Der Wolf J."/>
        </authorList>
    </citation>
    <scope>NUCLEOTIDE SEQUENCE [LARGE SCALE GENOMIC DNA]</scope>
    <source>
        <strain evidence="1 2">F1001</strain>
    </source>
</reference>
<dbReference type="AlphaFoldDB" id="A0A7Y7WF37"/>
<accession>A0A7Y7WF37</accession>
<evidence type="ECO:0000313" key="1">
    <source>
        <dbReference type="EMBL" id="NWB48242.1"/>
    </source>
</evidence>
<gene>
    <name evidence="1" type="ORF">HX829_17260</name>
</gene>
<protein>
    <submittedName>
        <fullName evidence="1">Uncharacterized protein</fullName>
    </submittedName>
</protein>
<sequence length="296" mass="34041">MSFFKGGPSFKPYVDRVPPTPLNRLRELQSRAKSLLRGRTVEQLQKGSETIAWLIEDYFFTARELWIHHQMEHGSFYLSRYPMEERTEGHLRTVIEQLPASELEFAHEGNTSQLDALERSFAGFDLDDELFPKAKDFEYVAILALEMIGYAITDYGEGRADDWPEEIREDAPMILMQGLANAAVDIMEAIASAEAMKERLIDAEKADLVLQHNLTNTIPQQAEALAKRKASLAASQAAHARHKDNREKKIAALKEWDQTGHEYQSRSDFARIIGNMRQIKFRTLYDWVTEHEKSKR</sequence>